<evidence type="ECO:0000256" key="3">
    <source>
        <dbReference type="RuleBase" id="RU004508"/>
    </source>
</evidence>
<reference evidence="5" key="1">
    <citation type="journal article" date="2019" name="Int. J. Syst. Evol. Microbiol.">
        <title>The Global Catalogue of Microorganisms (GCM) 10K type strain sequencing project: providing services to taxonomists for standard genome sequencing and annotation.</title>
        <authorList>
            <consortium name="The Broad Institute Genomics Platform"/>
            <consortium name="The Broad Institute Genome Sequencing Center for Infectious Disease"/>
            <person name="Wu L."/>
            <person name="Ma J."/>
        </authorList>
    </citation>
    <scope>NUCLEOTIDE SEQUENCE [LARGE SCALE GENOMIC DNA]</scope>
    <source>
        <strain evidence="5">JCM 1417</strain>
    </source>
</reference>
<accession>A0ABP3VX59</accession>
<evidence type="ECO:0000256" key="1">
    <source>
        <dbReference type="ARBA" id="ARBA00022898"/>
    </source>
</evidence>
<dbReference type="PANTHER" id="PTHR30244:SF36">
    <property type="entry name" value="3-OXO-GLUCOSE-6-PHOSPHATE:GLUTAMATE AMINOTRANSFERASE"/>
    <property type="match status" value="1"/>
</dbReference>
<dbReference type="Gene3D" id="3.90.1150.10">
    <property type="entry name" value="Aspartate Aminotransferase, domain 1"/>
    <property type="match status" value="1"/>
</dbReference>
<keyword evidence="4" id="KW-0032">Aminotransferase</keyword>
<keyword evidence="4" id="KW-0808">Transferase</keyword>
<dbReference type="Proteomes" id="UP001501047">
    <property type="component" value="Unassembled WGS sequence"/>
</dbReference>
<dbReference type="InterPro" id="IPR015421">
    <property type="entry name" value="PyrdxlP-dep_Trfase_major"/>
</dbReference>
<evidence type="ECO:0000313" key="5">
    <source>
        <dbReference type="Proteomes" id="UP001501047"/>
    </source>
</evidence>
<gene>
    <name evidence="4" type="ORF">GCM10008908_07840</name>
</gene>
<evidence type="ECO:0000256" key="2">
    <source>
        <dbReference type="ARBA" id="ARBA00037999"/>
    </source>
</evidence>
<protein>
    <submittedName>
        <fullName evidence="4">DegT/DnrJ/EryC1/StrS family aminotransferase</fullName>
    </submittedName>
</protein>
<dbReference type="Gene3D" id="3.40.640.10">
    <property type="entry name" value="Type I PLP-dependent aspartate aminotransferase-like (Major domain)"/>
    <property type="match status" value="1"/>
</dbReference>
<evidence type="ECO:0000313" key="4">
    <source>
        <dbReference type="EMBL" id="GAA0768040.1"/>
    </source>
</evidence>
<keyword evidence="1 3" id="KW-0663">Pyridoxal phosphate</keyword>
<dbReference type="EMBL" id="BAAACI010000001">
    <property type="protein sequence ID" value="GAA0768040.1"/>
    <property type="molecule type" value="Genomic_DNA"/>
</dbReference>
<proteinExistence type="inferred from homology"/>
<name>A0ABP3VX59_CLOSU</name>
<dbReference type="InterPro" id="IPR015424">
    <property type="entry name" value="PyrdxlP-dep_Trfase"/>
</dbReference>
<comment type="caution">
    <text evidence="4">The sequence shown here is derived from an EMBL/GenBank/DDBJ whole genome shotgun (WGS) entry which is preliminary data.</text>
</comment>
<dbReference type="Pfam" id="PF01041">
    <property type="entry name" value="DegT_DnrJ_EryC1"/>
    <property type="match status" value="1"/>
</dbReference>
<comment type="similarity">
    <text evidence="2 3">Belongs to the DegT/DnrJ/EryC1 family.</text>
</comment>
<organism evidence="4 5">
    <name type="scientific">Clostridium subterminale</name>
    <dbReference type="NCBI Taxonomy" id="1550"/>
    <lineage>
        <taxon>Bacteria</taxon>
        <taxon>Bacillati</taxon>
        <taxon>Bacillota</taxon>
        <taxon>Clostridia</taxon>
        <taxon>Eubacteriales</taxon>
        <taxon>Clostridiaceae</taxon>
        <taxon>Clostridium</taxon>
    </lineage>
</organism>
<keyword evidence="5" id="KW-1185">Reference proteome</keyword>
<dbReference type="SUPFAM" id="SSF53383">
    <property type="entry name" value="PLP-dependent transferases"/>
    <property type="match status" value="1"/>
</dbReference>
<dbReference type="InterPro" id="IPR000653">
    <property type="entry name" value="DegT/StrS_aminotransferase"/>
</dbReference>
<dbReference type="PANTHER" id="PTHR30244">
    <property type="entry name" value="TRANSAMINASE"/>
    <property type="match status" value="1"/>
</dbReference>
<dbReference type="GO" id="GO:0008483">
    <property type="term" value="F:transaminase activity"/>
    <property type="evidence" value="ECO:0007669"/>
    <property type="project" value="UniProtKB-KW"/>
</dbReference>
<dbReference type="CDD" id="cd00616">
    <property type="entry name" value="AHBA_syn"/>
    <property type="match status" value="1"/>
</dbReference>
<dbReference type="InterPro" id="IPR015422">
    <property type="entry name" value="PyrdxlP-dep_Trfase_small"/>
</dbReference>
<dbReference type="PIRSF" id="PIRSF000390">
    <property type="entry name" value="PLP_StrS"/>
    <property type="match status" value="1"/>
</dbReference>
<dbReference type="RefSeq" id="WP_343823819.1">
    <property type="nucleotide sequence ID" value="NZ_BAAACI010000001.1"/>
</dbReference>
<sequence>MKINFYESQREYKEKKDEFDKAIKNIIDSGAFILGNEVKVFEEEIKEFTGAKHAIGVASGTDALVIASDILGFSNNKEIVTTPFTFLASTSCLAKHGGRPVFVDIDEESCGMDVAQLEAAINDNTVGILPIHLFNQMCDMDSIMKIAKRHDLKVLEDAAEAFGMRWQMQGEEGYRHAGTIGDMGVFSFFPTKTLGGYGDGGMIVTNSDELADMCRMFRVHGASKKYHYDYIGYNSRLDAMQAAVLRVKLKYINNAIENRNRVAKLYTEGLKNVEGVKVQGIKAANQHNVYYVFNIFAENRDGLAEYLKSKGVATSIYYPKPLHLQKCFEYLGYKEGQFPVTEKMCEQILALPIYPELTNEEVQYICECIKEFYN</sequence>